<name>A0A1J1DYW3_9FLAO</name>
<proteinExistence type="inferred from homology"/>
<dbReference type="PANTHER" id="PTHR42844">
    <property type="entry name" value="DIHYDRONEOPTERIN ALDOLASE 1-RELATED"/>
    <property type="match status" value="1"/>
</dbReference>
<comment type="function">
    <text evidence="6">Catalyzes the conversion of 7,8-dihydroneopterin to 6-hydroxymethyl-7,8-dihydropterin.</text>
</comment>
<evidence type="ECO:0000256" key="6">
    <source>
        <dbReference type="RuleBase" id="RU362079"/>
    </source>
</evidence>
<comment type="catalytic activity">
    <reaction evidence="1 6">
        <text>7,8-dihydroneopterin = 6-hydroxymethyl-7,8-dihydropterin + glycolaldehyde</text>
        <dbReference type="Rhea" id="RHEA:10540"/>
        <dbReference type="ChEBI" id="CHEBI:17001"/>
        <dbReference type="ChEBI" id="CHEBI:17071"/>
        <dbReference type="ChEBI" id="CHEBI:44841"/>
        <dbReference type="EC" id="4.1.2.25"/>
    </reaction>
</comment>
<dbReference type="OrthoDB" id="9803748at2"/>
<dbReference type="PANTHER" id="PTHR42844:SF1">
    <property type="entry name" value="DIHYDRONEOPTERIN ALDOLASE 1-RELATED"/>
    <property type="match status" value="1"/>
</dbReference>
<dbReference type="RefSeq" id="WP_096686608.1">
    <property type="nucleotide sequence ID" value="NZ_AP014564.1"/>
</dbReference>
<evidence type="ECO:0000256" key="2">
    <source>
        <dbReference type="ARBA" id="ARBA00005013"/>
    </source>
</evidence>
<sequence length="117" mass="13353">MNIIHIEGIKVYAFHGVMEEEKKIGSYYKVDIKLFLDLQRAAISDDLSDTINYSQVNDLVLEQMKISSDLLENLTHRINLTIKENFEKVSSVETKVTKINPPMNNGEVKQVSVIIKS</sequence>
<dbReference type="InterPro" id="IPR043133">
    <property type="entry name" value="GTP-CH-I_C/QueF"/>
</dbReference>
<evidence type="ECO:0000256" key="3">
    <source>
        <dbReference type="ARBA" id="ARBA00005708"/>
    </source>
</evidence>
<dbReference type="AlphaFoldDB" id="A0A1J1DYW3"/>
<organism evidence="8 9">
    <name type="scientific">Ichthyobacterium seriolicida</name>
    <dbReference type="NCBI Taxonomy" id="242600"/>
    <lineage>
        <taxon>Bacteria</taxon>
        <taxon>Pseudomonadati</taxon>
        <taxon>Bacteroidota</taxon>
        <taxon>Flavobacteriia</taxon>
        <taxon>Flavobacteriales</taxon>
        <taxon>Ichthyobacteriaceae</taxon>
        <taxon>Ichthyobacterium</taxon>
    </lineage>
</organism>
<comment type="similarity">
    <text evidence="3 6">Belongs to the DHNA family.</text>
</comment>
<feature type="domain" description="Dihydroneopterin aldolase/epimerase" evidence="7">
    <location>
        <begin position="4"/>
        <end position="117"/>
    </location>
</feature>
<dbReference type="UniPathway" id="UPA00077">
    <property type="reaction ID" value="UER00154"/>
</dbReference>
<dbReference type="GO" id="GO:0046654">
    <property type="term" value="P:tetrahydrofolate biosynthetic process"/>
    <property type="evidence" value="ECO:0007669"/>
    <property type="project" value="UniProtKB-UniRule"/>
</dbReference>
<dbReference type="KEGG" id="ise:JBKA6_1076"/>
<gene>
    <name evidence="8" type="ORF">JBKA6_1076</name>
</gene>
<keyword evidence="4 6" id="KW-0289">Folate biosynthesis</keyword>
<evidence type="ECO:0000256" key="1">
    <source>
        <dbReference type="ARBA" id="ARBA00001353"/>
    </source>
</evidence>
<dbReference type="NCBIfam" id="TIGR00525">
    <property type="entry name" value="folB"/>
    <property type="match status" value="1"/>
</dbReference>
<dbReference type="InterPro" id="IPR006156">
    <property type="entry name" value="Dihydroneopterin_aldolase"/>
</dbReference>
<dbReference type="EMBL" id="AP014564">
    <property type="protein sequence ID" value="BAV95089.1"/>
    <property type="molecule type" value="Genomic_DNA"/>
</dbReference>
<dbReference type="Gene3D" id="3.30.1130.10">
    <property type="match status" value="1"/>
</dbReference>
<dbReference type="SMART" id="SM00905">
    <property type="entry name" value="FolB"/>
    <property type="match status" value="1"/>
</dbReference>
<dbReference type="Pfam" id="PF02152">
    <property type="entry name" value="FolB"/>
    <property type="match status" value="1"/>
</dbReference>
<evidence type="ECO:0000313" key="9">
    <source>
        <dbReference type="Proteomes" id="UP000243197"/>
    </source>
</evidence>
<comment type="pathway">
    <text evidence="2 6">Cofactor biosynthesis; tetrahydrofolate biosynthesis; 2-amino-4-hydroxy-6-hydroxymethyl-7,8-dihydropteridine diphosphate from 7,8-dihydroneopterin triphosphate: step 3/4.</text>
</comment>
<evidence type="ECO:0000256" key="4">
    <source>
        <dbReference type="ARBA" id="ARBA00022909"/>
    </source>
</evidence>
<dbReference type="GO" id="GO:0004150">
    <property type="term" value="F:dihydroneopterin aldolase activity"/>
    <property type="evidence" value="ECO:0007669"/>
    <property type="project" value="UniProtKB-UniRule"/>
</dbReference>
<evidence type="ECO:0000256" key="5">
    <source>
        <dbReference type="ARBA" id="ARBA00023239"/>
    </source>
</evidence>
<dbReference type="InterPro" id="IPR006157">
    <property type="entry name" value="FolB_dom"/>
</dbReference>
<dbReference type="NCBIfam" id="TIGR00526">
    <property type="entry name" value="folB_dom"/>
    <property type="match status" value="1"/>
</dbReference>
<reference evidence="8 9" key="1">
    <citation type="submission" date="2014-03" db="EMBL/GenBank/DDBJ databases">
        <title>complete genome sequence of Flavobacteriaceae bacterium JBKA-6.</title>
        <authorList>
            <person name="Takano T."/>
            <person name="Nakamura Y."/>
            <person name="Takuma S."/>
            <person name="Yasuike M."/>
            <person name="Matsuyama T."/>
            <person name="Sakai T."/>
            <person name="Fujiwara A."/>
            <person name="Kimoto K."/>
            <person name="Fukuda Y."/>
            <person name="Kondo H."/>
            <person name="Hirono I."/>
            <person name="Nakayasu C."/>
        </authorList>
    </citation>
    <scope>NUCLEOTIDE SEQUENCE [LARGE SCALE GENOMIC DNA]</scope>
    <source>
        <strain evidence="8 9">JBKA-6</strain>
    </source>
</reference>
<accession>A0A1J1DYW3</accession>
<keyword evidence="9" id="KW-1185">Reference proteome</keyword>
<dbReference type="Proteomes" id="UP000243197">
    <property type="component" value="Chromosome"/>
</dbReference>
<keyword evidence="5 6" id="KW-0456">Lyase</keyword>
<evidence type="ECO:0000313" key="8">
    <source>
        <dbReference type="EMBL" id="BAV95089.1"/>
    </source>
</evidence>
<evidence type="ECO:0000259" key="7">
    <source>
        <dbReference type="SMART" id="SM00905"/>
    </source>
</evidence>
<dbReference type="EC" id="4.1.2.25" evidence="6"/>
<protein>
    <recommendedName>
        <fullName evidence="6">7,8-dihydroneopterin aldolase</fullName>
        <ecNumber evidence="6">4.1.2.25</ecNumber>
    </recommendedName>
</protein>
<dbReference type="GO" id="GO:0046656">
    <property type="term" value="P:folic acid biosynthetic process"/>
    <property type="evidence" value="ECO:0007669"/>
    <property type="project" value="UniProtKB-UniRule"/>
</dbReference>
<dbReference type="SUPFAM" id="SSF55620">
    <property type="entry name" value="Tetrahydrobiopterin biosynthesis enzymes-like"/>
    <property type="match status" value="1"/>
</dbReference>
<dbReference type="GO" id="GO:0005737">
    <property type="term" value="C:cytoplasm"/>
    <property type="evidence" value="ECO:0007669"/>
    <property type="project" value="TreeGrafter"/>
</dbReference>